<dbReference type="EMBL" id="JH430223">
    <property type="status" value="NOT_ANNOTATED_CDS"/>
    <property type="molecule type" value="Genomic_DNA"/>
</dbReference>
<proteinExistence type="predicted"/>
<reference evidence="2" key="2">
    <citation type="submission" date="2015-02" db="UniProtKB">
        <authorList>
            <consortium name="EnsemblMetazoa"/>
        </authorList>
    </citation>
    <scope>IDENTIFICATION</scope>
</reference>
<evidence type="ECO:0000313" key="2">
    <source>
        <dbReference type="EnsemblMetazoa" id="SMAR015201-PA"/>
    </source>
</evidence>
<dbReference type="EnsemblMetazoa" id="SMAR015201-RA">
    <property type="protein sequence ID" value="SMAR015201-PA"/>
    <property type="gene ID" value="SMAR015201"/>
</dbReference>
<evidence type="ECO:0000313" key="3">
    <source>
        <dbReference type="Proteomes" id="UP000014500"/>
    </source>
</evidence>
<reference evidence="3" key="1">
    <citation type="submission" date="2011-05" db="EMBL/GenBank/DDBJ databases">
        <authorList>
            <person name="Richards S.R."/>
            <person name="Qu J."/>
            <person name="Jiang H."/>
            <person name="Jhangiani S.N."/>
            <person name="Agravi P."/>
            <person name="Goodspeed R."/>
            <person name="Gross S."/>
            <person name="Mandapat C."/>
            <person name="Jackson L."/>
            <person name="Mathew T."/>
            <person name="Pu L."/>
            <person name="Thornton R."/>
            <person name="Saada N."/>
            <person name="Wilczek-Boney K.B."/>
            <person name="Lee S."/>
            <person name="Kovar C."/>
            <person name="Wu Y."/>
            <person name="Scherer S.E."/>
            <person name="Worley K.C."/>
            <person name="Muzny D.M."/>
            <person name="Gibbs R."/>
        </authorList>
    </citation>
    <scope>NUCLEOTIDE SEQUENCE</scope>
    <source>
        <strain evidence="3">Brora</strain>
    </source>
</reference>
<name>T1JMX1_STRMM</name>
<sequence length="159" mass="17252">MLQDKEGVASGEGGQGRGQVMKSSQATNITINEGCDNPVCITSSVKTPSLSVDFPCTTCNKKDQIPASSVFGSVAFDPRNGLMEPHFGLPLQFPSAFATAFHTPIPVDQRTHEGRYVWDQAAAVRIHPFHHPSTHGMLVVASFNTPLKRNELAIECMTR</sequence>
<evidence type="ECO:0000256" key="1">
    <source>
        <dbReference type="SAM" id="MobiDB-lite"/>
    </source>
</evidence>
<dbReference type="AlphaFoldDB" id="T1JMX1"/>
<protein>
    <submittedName>
        <fullName evidence="2">Uncharacterized protein</fullName>
    </submittedName>
</protein>
<dbReference type="HOGENOM" id="CLU_1662991_0_0_1"/>
<organism evidence="2 3">
    <name type="scientific">Strigamia maritima</name>
    <name type="common">European centipede</name>
    <name type="synonym">Geophilus maritimus</name>
    <dbReference type="NCBI Taxonomy" id="126957"/>
    <lineage>
        <taxon>Eukaryota</taxon>
        <taxon>Metazoa</taxon>
        <taxon>Ecdysozoa</taxon>
        <taxon>Arthropoda</taxon>
        <taxon>Myriapoda</taxon>
        <taxon>Chilopoda</taxon>
        <taxon>Pleurostigmophora</taxon>
        <taxon>Geophilomorpha</taxon>
        <taxon>Linotaeniidae</taxon>
        <taxon>Strigamia</taxon>
    </lineage>
</organism>
<dbReference type="STRING" id="126957.T1JMX1"/>
<feature type="region of interest" description="Disordered" evidence="1">
    <location>
        <begin position="1"/>
        <end position="23"/>
    </location>
</feature>
<dbReference type="Proteomes" id="UP000014500">
    <property type="component" value="Unassembled WGS sequence"/>
</dbReference>
<accession>T1JMX1</accession>
<keyword evidence="3" id="KW-1185">Reference proteome</keyword>